<dbReference type="PANTHER" id="PTHR11439:SF496">
    <property type="entry name" value="RNA-DIRECTED DNA POLYMERASE"/>
    <property type="match status" value="1"/>
</dbReference>
<dbReference type="PANTHER" id="PTHR11439">
    <property type="entry name" value="GAG-POL-RELATED RETROTRANSPOSON"/>
    <property type="match status" value="1"/>
</dbReference>
<evidence type="ECO:0000313" key="2">
    <source>
        <dbReference type="Proteomes" id="UP001054821"/>
    </source>
</evidence>
<reference evidence="1 2" key="1">
    <citation type="journal article" date="2022" name="G3 (Bethesda)">
        <title>Whole-genome sequence and methylome profiling of the almond [Prunus dulcis (Mill.) D.A. Webb] cultivar 'Nonpareil'.</title>
        <authorList>
            <person name="D'Amico-Willman K.M."/>
            <person name="Ouma W.Z."/>
            <person name="Meulia T."/>
            <person name="Sideli G.M."/>
            <person name="Gradziel T.M."/>
            <person name="Fresnedo-Ramirez J."/>
        </authorList>
    </citation>
    <scope>NUCLEOTIDE SEQUENCE [LARGE SCALE GENOMIC DNA]</scope>
    <source>
        <strain evidence="1">Clone GOH B32 T37-40</strain>
    </source>
</reference>
<comment type="caution">
    <text evidence="1">The sequence shown here is derived from an EMBL/GenBank/DDBJ whole genome shotgun (WGS) entry which is preliminary data.</text>
</comment>
<keyword evidence="2" id="KW-1185">Reference proteome</keyword>
<dbReference type="AlphaFoldDB" id="A0AAD4VFI2"/>
<dbReference type="CDD" id="cd09272">
    <property type="entry name" value="RNase_HI_RT_Ty1"/>
    <property type="match status" value="1"/>
</dbReference>
<dbReference type="Proteomes" id="UP001054821">
    <property type="component" value="Chromosome 6"/>
</dbReference>
<name>A0AAD4VFI2_PRUDU</name>
<evidence type="ECO:0000313" key="1">
    <source>
        <dbReference type="EMBL" id="KAI5324164.1"/>
    </source>
</evidence>
<organism evidence="1 2">
    <name type="scientific">Prunus dulcis</name>
    <name type="common">Almond</name>
    <name type="synonym">Amygdalus dulcis</name>
    <dbReference type="NCBI Taxonomy" id="3755"/>
    <lineage>
        <taxon>Eukaryota</taxon>
        <taxon>Viridiplantae</taxon>
        <taxon>Streptophyta</taxon>
        <taxon>Embryophyta</taxon>
        <taxon>Tracheophyta</taxon>
        <taxon>Spermatophyta</taxon>
        <taxon>Magnoliopsida</taxon>
        <taxon>eudicotyledons</taxon>
        <taxon>Gunneridae</taxon>
        <taxon>Pentapetalae</taxon>
        <taxon>rosids</taxon>
        <taxon>fabids</taxon>
        <taxon>Rosales</taxon>
        <taxon>Rosaceae</taxon>
        <taxon>Amygdaloideae</taxon>
        <taxon>Amygdaleae</taxon>
        <taxon>Prunus</taxon>
    </lineage>
</organism>
<protein>
    <recommendedName>
        <fullName evidence="3">Transposable element protein</fullName>
    </recommendedName>
</protein>
<sequence>MKDIGNASYILGIKIYRDRSRKLIGLSQSLYVDKVLRRFQMKYSKKGFLPVRHGIHLSKSMSLKTPEAVIRMSRILYSFTIGSLIWRCCKQSTTADSTTKAEYIAALEAAKEAIWMKKFITELGVVPSIKQPVILYCDNNRAITQVKEPRSHQRSKHMQRCYHVIWEYIADGDITVLKVALANNIADPLTKLMS</sequence>
<evidence type="ECO:0008006" key="3">
    <source>
        <dbReference type="Google" id="ProtNLM"/>
    </source>
</evidence>
<proteinExistence type="predicted"/>
<accession>A0AAD4VFI2</accession>
<gene>
    <name evidence="1" type="ORF">L3X38_033237</name>
</gene>
<dbReference type="EMBL" id="JAJFAZ020000006">
    <property type="protein sequence ID" value="KAI5324164.1"/>
    <property type="molecule type" value="Genomic_DNA"/>
</dbReference>